<dbReference type="GO" id="GO:0005684">
    <property type="term" value="C:U2-type spliceosomal complex"/>
    <property type="evidence" value="ECO:0007669"/>
    <property type="project" value="TreeGrafter"/>
</dbReference>
<keyword evidence="5" id="KW-0508">mRNA splicing</keyword>
<accession>R7Q6P5</accession>
<dbReference type="PROSITE" id="PS50102">
    <property type="entry name" value="RRM"/>
    <property type="match status" value="1"/>
</dbReference>
<feature type="domain" description="RRM" evidence="8">
    <location>
        <begin position="132"/>
        <end position="219"/>
    </location>
</feature>
<dbReference type="InterPro" id="IPR012677">
    <property type="entry name" value="Nucleotide-bd_a/b_plait_sf"/>
</dbReference>
<protein>
    <submittedName>
        <fullName evidence="9">Similar to HIV TAT specific factor 1</fullName>
    </submittedName>
</protein>
<reference evidence="10" key="1">
    <citation type="journal article" date="2013" name="Proc. Natl. Acad. Sci. U.S.A.">
        <title>Genome structure and metabolic features in the red seaweed Chondrus crispus shed light on evolution of the Archaeplastida.</title>
        <authorList>
            <person name="Collen J."/>
            <person name="Porcel B."/>
            <person name="Carre W."/>
            <person name="Ball S.G."/>
            <person name="Chaparro C."/>
            <person name="Tonon T."/>
            <person name="Barbeyron T."/>
            <person name="Michel G."/>
            <person name="Noel B."/>
            <person name="Valentin K."/>
            <person name="Elias M."/>
            <person name="Artiguenave F."/>
            <person name="Arun A."/>
            <person name="Aury J.M."/>
            <person name="Barbosa-Neto J.F."/>
            <person name="Bothwell J.H."/>
            <person name="Bouget F.Y."/>
            <person name="Brillet L."/>
            <person name="Cabello-Hurtado F."/>
            <person name="Capella-Gutierrez S."/>
            <person name="Charrier B."/>
            <person name="Cladiere L."/>
            <person name="Cock J.M."/>
            <person name="Coelho S.M."/>
            <person name="Colleoni C."/>
            <person name="Czjzek M."/>
            <person name="Da Silva C."/>
            <person name="Delage L."/>
            <person name="Denoeud F."/>
            <person name="Deschamps P."/>
            <person name="Dittami S.M."/>
            <person name="Gabaldon T."/>
            <person name="Gachon C.M."/>
            <person name="Groisillier A."/>
            <person name="Herve C."/>
            <person name="Jabbari K."/>
            <person name="Katinka M."/>
            <person name="Kloareg B."/>
            <person name="Kowalczyk N."/>
            <person name="Labadie K."/>
            <person name="Leblanc C."/>
            <person name="Lopez P.J."/>
            <person name="McLachlan D.H."/>
            <person name="Meslet-Cladiere L."/>
            <person name="Moustafa A."/>
            <person name="Nehr Z."/>
            <person name="Nyvall Collen P."/>
            <person name="Panaud O."/>
            <person name="Partensky F."/>
            <person name="Poulain J."/>
            <person name="Rensing S.A."/>
            <person name="Rousvoal S."/>
            <person name="Samson G."/>
            <person name="Symeonidi A."/>
            <person name="Weissenbach J."/>
            <person name="Zambounis A."/>
            <person name="Wincker P."/>
            <person name="Boyen C."/>
        </authorList>
    </citation>
    <scope>NUCLEOTIDE SEQUENCE [LARGE SCALE GENOMIC DNA]</scope>
    <source>
        <strain evidence="10">cv. Stackhouse</strain>
    </source>
</reference>
<evidence type="ECO:0000259" key="8">
    <source>
        <dbReference type="PROSITE" id="PS50102"/>
    </source>
</evidence>
<dbReference type="SMART" id="SM00360">
    <property type="entry name" value="RRM"/>
    <property type="match status" value="2"/>
</dbReference>
<evidence type="ECO:0000313" key="9">
    <source>
        <dbReference type="EMBL" id="CDF33709.1"/>
    </source>
</evidence>
<evidence type="ECO:0000256" key="2">
    <source>
        <dbReference type="ARBA" id="ARBA00022664"/>
    </source>
</evidence>
<proteinExistence type="inferred from homology"/>
<dbReference type="OrthoDB" id="10258585at2759"/>
<dbReference type="KEGG" id="ccp:CHC_T00010351001"/>
<keyword evidence="2" id="KW-0507">mRNA processing</keyword>
<keyword evidence="10" id="KW-1185">Reference proteome</keyword>
<evidence type="ECO:0000256" key="5">
    <source>
        <dbReference type="ARBA" id="ARBA00023187"/>
    </source>
</evidence>
<dbReference type="EMBL" id="HG001655">
    <property type="protein sequence ID" value="CDF33709.1"/>
    <property type="molecule type" value="Genomic_DNA"/>
</dbReference>
<dbReference type="SUPFAM" id="SSF54928">
    <property type="entry name" value="RNA-binding domain, RBD"/>
    <property type="match status" value="1"/>
</dbReference>
<dbReference type="FunFam" id="3.30.70.330:FF:000105">
    <property type="entry name" value="HIV Tat-specific factor 1 homolog"/>
    <property type="match status" value="1"/>
</dbReference>
<dbReference type="CDD" id="cd12281">
    <property type="entry name" value="RRM1_TatSF1_like"/>
    <property type="match status" value="1"/>
</dbReference>
<dbReference type="InterPro" id="IPR034393">
    <property type="entry name" value="TatSF1-like"/>
</dbReference>
<gene>
    <name evidence="9" type="ORF">CHC_T00010351001</name>
</gene>
<evidence type="ECO:0000256" key="7">
    <source>
        <dbReference type="SAM" id="MobiDB-lite"/>
    </source>
</evidence>
<evidence type="ECO:0000256" key="3">
    <source>
        <dbReference type="ARBA" id="ARBA00022737"/>
    </source>
</evidence>
<dbReference type="GO" id="GO:0005686">
    <property type="term" value="C:U2 snRNP"/>
    <property type="evidence" value="ECO:0007669"/>
    <property type="project" value="TreeGrafter"/>
</dbReference>
<dbReference type="Gramene" id="CDF33709">
    <property type="protein sequence ID" value="CDF33709"/>
    <property type="gene ID" value="CHC_T00010351001"/>
</dbReference>
<dbReference type="InterPro" id="IPR035979">
    <property type="entry name" value="RBD_domain_sf"/>
</dbReference>
<dbReference type="GO" id="GO:0003723">
    <property type="term" value="F:RNA binding"/>
    <property type="evidence" value="ECO:0007669"/>
    <property type="project" value="UniProtKB-UniRule"/>
</dbReference>
<dbReference type="PANTHER" id="PTHR15608:SF0">
    <property type="entry name" value="HIV TAT-SPECIFIC FACTOR 1"/>
    <property type="match status" value="1"/>
</dbReference>
<dbReference type="GeneID" id="17321243"/>
<evidence type="ECO:0000256" key="1">
    <source>
        <dbReference type="ARBA" id="ARBA00007747"/>
    </source>
</evidence>
<dbReference type="GO" id="GO:0000398">
    <property type="term" value="P:mRNA splicing, via spliceosome"/>
    <property type="evidence" value="ECO:0007669"/>
    <property type="project" value="InterPro"/>
</dbReference>
<organism evidence="9 10">
    <name type="scientific">Chondrus crispus</name>
    <name type="common">Carrageen Irish moss</name>
    <name type="synonym">Polymorpha crispa</name>
    <dbReference type="NCBI Taxonomy" id="2769"/>
    <lineage>
        <taxon>Eukaryota</taxon>
        <taxon>Rhodophyta</taxon>
        <taxon>Florideophyceae</taxon>
        <taxon>Rhodymeniophycidae</taxon>
        <taxon>Gigartinales</taxon>
        <taxon>Gigartinaceae</taxon>
        <taxon>Chondrus</taxon>
    </lineage>
</organism>
<feature type="region of interest" description="Disordered" evidence="7">
    <location>
        <begin position="60"/>
        <end position="80"/>
    </location>
</feature>
<comment type="similarity">
    <text evidence="1">Belongs to the HTATSF1 family.</text>
</comment>
<dbReference type="OMA" id="IVISKPM"/>
<dbReference type="InterPro" id="IPR000504">
    <property type="entry name" value="RRM_dom"/>
</dbReference>
<dbReference type="PANTHER" id="PTHR15608">
    <property type="entry name" value="SPLICING FACTOR U2AF-ASSOCIATED PROTEIN 2"/>
    <property type="match status" value="1"/>
</dbReference>
<keyword evidence="3" id="KW-0677">Repeat</keyword>
<keyword evidence="4 6" id="KW-0694">RNA-binding</keyword>
<dbReference type="Proteomes" id="UP000012073">
    <property type="component" value="Unassembled WGS sequence"/>
</dbReference>
<feature type="region of interest" description="Disordered" evidence="7">
    <location>
        <begin position="1"/>
        <end position="21"/>
    </location>
</feature>
<feature type="region of interest" description="Disordered" evidence="7">
    <location>
        <begin position="351"/>
        <end position="376"/>
    </location>
</feature>
<evidence type="ECO:0000256" key="6">
    <source>
        <dbReference type="PROSITE-ProRule" id="PRU00176"/>
    </source>
</evidence>
<dbReference type="InterPro" id="IPR034392">
    <property type="entry name" value="TatSF1-like_RRM1"/>
</dbReference>
<evidence type="ECO:0000313" key="10">
    <source>
        <dbReference type="Proteomes" id="UP000012073"/>
    </source>
</evidence>
<dbReference type="RefSeq" id="XP_005713528.1">
    <property type="nucleotide sequence ID" value="XM_005713471.1"/>
</dbReference>
<dbReference type="AlphaFoldDB" id="R7Q6P5"/>
<evidence type="ECO:0000256" key="4">
    <source>
        <dbReference type="ARBA" id="ARBA00022884"/>
    </source>
</evidence>
<feature type="region of interest" description="Disordered" evidence="7">
    <location>
        <begin position="111"/>
        <end position="130"/>
    </location>
</feature>
<dbReference type="Pfam" id="PF00076">
    <property type="entry name" value="RRM_1"/>
    <property type="match status" value="1"/>
</dbReference>
<name>R7Q6P5_CHOCR</name>
<dbReference type="PhylomeDB" id="R7Q6P5"/>
<dbReference type="STRING" id="2769.R7Q6P5"/>
<dbReference type="Gene3D" id="3.30.70.330">
    <property type="match status" value="2"/>
</dbReference>
<sequence>MSRMGSVLQGISCDKEDIPSHPDNRSLYAELRLMHSLFLKPRSFTASNFIAMCAEPGTSAVNGERDPGEQAPALADGVSDAAEHNRINENQPGDNGADTPTTDLQSAMARERKRLARKRKREAQRLKRRQNTSVYVTGLPADVTEQELADYFTKCGIILPSAETGLPRVKLYTDENGDFKGDGLVTYAMQPSVENAVTLLDNAPIRPGGTPIGVQAATFDHKQEWDGKRHKSSFRPRELVQEALSWAEEGQEVAKTTRIVILKNVFGAKDADYNVIREDMEEGCGACGTVEKITVFERNAEGAIAVKFASLEACVECIKVMNGRWYDGRKLSAEFYDGVSDFRYKETEEEKSEREKRWQEWLEAEGDKTEKDPSVS</sequence>